<evidence type="ECO:0000313" key="6">
    <source>
        <dbReference type="Proteomes" id="UP000242474"/>
    </source>
</evidence>
<sequence>MDMIQQIARQLRASPRLFGMAGTKDKRAVTVQRCSAFHIDHKRLIWASRKLRGARLGNYSYGASELKLGDLTGNQFQIILRHVHGADAESLLPVLEGIRSMGFINYYGMQRFGTQSISSHIIGVAVLKADWKEAVDLILKPRVGDRKEVHKARQEFYDNGDAKKALAMLPEKAALAESCILRQYIKTGTTDHAVAFATIPRNLRLMYAHAYQSYIWNSAVSERIRLFGMSAPVPGDLVIPAKDYCKDSSTEEDASDVNNVKTHAKATLVTAENVDQYTIYDVVLPLPGWDVNYPEHEVEGIYRTLMQKSGLTQSDMAKHPLKEYRLSGGYRHMVIKPRDFTYEWMRYNDDTLPLARSDSDIIEGRHEPESIDFGEHVALKLKFGLPSSAYATMLLRELMRKETASSHQTTLSSEAGYVRSDEAQKTECTG</sequence>
<dbReference type="PROSITE" id="PS50984">
    <property type="entry name" value="TRUD"/>
    <property type="match status" value="1"/>
</dbReference>
<feature type="region of interest" description="Disordered" evidence="3">
    <location>
        <begin position="405"/>
        <end position="430"/>
    </location>
</feature>
<dbReference type="GO" id="GO:0001522">
    <property type="term" value="P:pseudouridine synthesis"/>
    <property type="evidence" value="ECO:0007669"/>
    <property type="project" value="InterPro"/>
</dbReference>
<accession>A0A2G5B2L7</accession>
<gene>
    <name evidence="5" type="ORF">COEREDRAFT_78021</name>
</gene>
<evidence type="ECO:0000256" key="2">
    <source>
        <dbReference type="ARBA" id="ARBA00023235"/>
    </source>
</evidence>
<dbReference type="InterPro" id="IPR020103">
    <property type="entry name" value="PsdUridine_synth_cat_dom_sf"/>
</dbReference>
<reference evidence="5 6" key="1">
    <citation type="journal article" date="2015" name="Genome Biol. Evol.">
        <title>Phylogenomic analyses indicate that early fungi evolved digesting cell walls of algal ancestors of land plants.</title>
        <authorList>
            <person name="Chang Y."/>
            <person name="Wang S."/>
            <person name="Sekimoto S."/>
            <person name="Aerts A.L."/>
            <person name="Choi C."/>
            <person name="Clum A."/>
            <person name="LaButti K.M."/>
            <person name="Lindquist E.A."/>
            <person name="Yee Ngan C."/>
            <person name="Ohm R.A."/>
            <person name="Salamov A.A."/>
            <person name="Grigoriev I.V."/>
            <person name="Spatafora J.W."/>
            <person name="Berbee M.L."/>
        </authorList>
    </citation>
    <scope>NUCLEOTIDE SEQUENCE [LARGE SCALE GENOMIC DNA]</scope>
    <source>
        <strain evidence="5 6">NRRL 1564</strain>
    </source>
</reference>
<dbReference type="OrthoDB" id="447290at2759"/>
<dbReference type="InterPro" id="IPR001656">
    <property type="entry name" value="PsdUridine_synth_TruD"/>
</dbReference>
<evidence type="ECO:0000256" key="3">
    <source>
        <dbReference type="SAM" id="MobiDB-lite"/>
    </source>
</evidence>
<dbReference type="GO" id="GO:0009982">
    <property type="term" value="F:pseudouridine synthase activity"/>
    <property type="evidence" value="ECO:0007669"/>
    <property type="project" value="InterPro"/>
</dbReference>
<dbReference type="GO" id="GO:0005634">
    <property type="term" value="C:nucleus"/>
    <property type="evidence" value="ECO:0007669"/>
    <property type="project" value="TreeGrafter"/>
</dbReference>
<dbReference type="EMBL" id="KZ303542">
    <property type="protein sequence ID" value="PIA13262.1"/>
    <property type="molecule type" value="Genomic_DNA"/>
</dbReference>
<keyword evidence="6" id="KW-1185">Reference proteome</keyword>
<dbReference type="AlphaFoldDB" id="A0A2G5B2L7"/>
<dbReference type="PANTHER" id="PTHR13326">
    <property type="entry name" value="TRNA PSEUDOURIDINE SYNTHASE D"/>
    <property type="match status" value="1"/>
</dbReference>
<dbReference type="InterPro" id="IPR011760">
    <property type="entry name" value="PsdUridine_synth_TruD_insert"/>
</dbReference>
<feature type="domain" description="TRUD" evidence="4">
    <location>
        <begin position="102"/>
        <end position="336"/>
    </location>
</feature>
<organism evidence="5 6">
    <name type="scientific">Coemansia reversa (strain ATCC 12441 / NRRL 1564)</name>
    <dbReference type="NCBI Taxonomy" id="763665"/>
    <lineage>
        <taxon>Eukaryota</taxon>
        <taxon>Fungi</taxon>
        <taxon>Fungi incertae sedis</taxon>
        <taxon>Zoopagomycota</taxon>
        <taxon>Kickxellomycotina</taxon>
        <taxon>Kickxellomycetes</taxon>
        <taxon>Kickxellales</taxon>
        <taxon>Kickxellaceae</taxon>
        <taxon>Coemansia</taxon>
    </lineage>
</organism>
<feature type="compositionally biased region" description="Basic and acidic residues" evidence="3">
    <location>
        <begin position="419"/>
        <end position="430"/>
    </location>
</feature>
<evidence type="ECO:0000259" key="4">
    <source>
        <dbReference type="PROSITE" id="PS50984"/>
    </source>
</evidence>
<dbReference type="InterPro" id="IPR042214">
    <property type="entry name" value="TruD_catalytic"/>
</dbReference>
<keyword evidence="2" id="KW-0413">Isomerase</keyword>
<dbReference type="Proteomes" id="UP000242474">
    <property type="component" value="Unassembled WGS sequence"/>
</dbReference>
<evidence type="ECO:0000313" key="5">
    <source>
        <dbReference type="EMBL" id="PIA13262.1"/>
    </source>
</evidence>
<dbReference type="Pfam" id="PF01142">
    <property type="entry name" value="TruD"/>
    <property type="match status" value="1"/>
</dbReference>
<proteinExistence type="inferred from homology"/>
<dbReference type="NCBIfam" id="TIGR00094">
    <property type="entry name" value="tRNA_TruD_broad"/>
    <property type="match status" value="1"/>
</dbReference>
<name>A0A2G5B2L7_COERN</name>
<comment type="similarity">
    <text evidence="1">Belongs to the pseudouridine synthase TruD family.</text>
</comment>
<protein>
    <submittedName>
        <fullName evidence="5">Pseudouridine synthase</fullName>
    </submittedName>
</protein>
<dbReference type="Gene3D" id="3.30.2350.20">
    <property type="entry name" value="TruD, catalytic domain"/>
    <property type="match status" value="2"/>
</dbReference>
<dbReference type="SUPFAM" id="SSF55120">
    <property type="entry name" value="Pseudouridine synthase"/>
    <property type="match status" value="1"/>
</dbReference>
<dbReference type="GO" id="GO:0003723">
    <property type="term" value="F:RNA binding"/>
    <property type="evidence" value="ECO:0007669"/>
    <property type="project" value="InterPro"/>
</dbReference>
<dbReference type="CDD" id="cd02576">
    <property type="entry name" value="PseudoU_synth_ScPUS7"/>
    <property type="match status" value="1"/>
</dbReference>
<dbReference type="PANTHER" id="PTHR13326:SF21">
    <property type="entry name" value="PSEUDOURIDYLATE SYNTHASE PUS7L"/>
    <property type="match status" value="1"/>
</dbReference>
<dbReference type="STRING" id="763665.A0A2G5B2L7"/>
<evidence type="ECO:0000256" key="1">
    <source>
        <dbReference type="ARBA" id="ARBA00007953"/>
    </source>
</evidence>
<dbReference type="PIRSF" id="PIRSF037016">
    <property type="entry name" value="Pseudouridin_synth_euk_prd"/>
    <property type="match status" value="1"/>
</dbReference>